<dbReference type="RefSeq" id="WP_065208006.1">
    <property type="nucleotide sequence ID" value="NZ_JABJXE010000011.1"/>
</dbReference>
<reference evidence="1 2" key="1">
    <citation type="journal article" date="2018" name="Syst. Appl. Microbiol.">
        <title>Photobacterium carnosum sp. nov., isolated from spoiled modified atmosphere packaged poultry meat.</title>
        <authorList>
            <person name="Hilgarth M."/>
            <person name="Fuertes S."/>
            <person name="Ehrmann M."/>
            <person name="Vogel R.F."/>
        </authorList>
    </citation>
    <scope>NUCLEOTIDE SEQUENCE [LARGE SCALE GENOMIC DNA]</scope>
    <source>
        <strain evidence="1 2">TMW 2.2021</strain>
    </source>
</reference>
<comment type="caution">
    <text evidence="1">The sequence shown here is derived from an EMBL/GenBank/DDBJ whole genome shotgun (WGS) entry which is preliminary data.</text>
</comment>
<proteinExistence type="predicted"/>
<keyword evidence="2" id="KW-1185">Reference proteome</keyword>
<accession>A0A2N4UPN8</accession>
<dbReference type="Proteomes" id="UP000234420">
    <property type="component" value="Unassembled WGS sequence"/>
</dbReference>
<dbReference type="AlphaFoldDB" id="A0A2N4UPN8"/>
<sequence>MRHFDLKDFYSNIAVCKISLSQDPKNYAKAFLVLPLTSSSNGDLLFNTRSPLIPTVFYSRTRALGVPKQVKSMIRLLAMQQRMLATGHSYKSPYSVQTRTQVLNNGEYGAIAYVHDIENTNPDIVEQATYVHQASISIMGELTDAFLNSAYKRSVEEHLDQLISSDYERIKVAPKYIKPQNVSVIKNSQSMFQESTLTAIRNMVENRLSNFGLSLSPSRFQDLKLTNYFHILSINELSPNNLYTNTIRNEFLVEGVVLLSDGQVNGTVMSPRKKPFLGANYDALAERDRAAMDFIDLNNIELVAEDTFQILNIPSVIGFRF</sequence>
<evidence type="ECO:0000313" key="1">
    <source>
        <dbReference type="EMBL" id="PLC56990.1"/>
    </source>
</evidence>
<organism evidence="1 2">
    <name type="scientific">Photobacterium carnosum</name>
    <dbReference type="NCBI Taxonomy" id="2023717"/>
    <lineage>
        <taxon>Bacteria</taxon>
        <taxon>Pseudomonadati</taxon>
        <taxon>Pseudomonadota</taxon>
        <taxon>Gammaproteobacteria</taxon>
        <taxon>Vibrionales</taxon>
        <taxon>Vibrionaceae</taxon>
        <taxon>Photobacterium</taxon>
    </lineage>
</organism>
<gene>
    <name evidence="1" type="ORF">CIK00_15350</name>
</gene>
<protein>
    <submittedName>
        <fullName evidence="1">Uncharacterized protein</fullName>
    </submittedName>
</protein>
<name>A0A2N4UPN8_9GAMM</name>
<evidence type="ECO:0000313" key="2">
    <source>
        <dbReference type="Proteomes" id="UP000234420"/>
    </source>
</evidence>
<dbReference type="EMBL" id="NPIB01000021">
    <property type="protein sequence ID" value="PLC56990.1"/>
    <property type="molecule type" value="Genomic_DNA"/>
</dbReference>